<organism evidence="1 2">
    <name type="scientific">Planotetraspora phitsanulokensis</name>
    <dbReference type="NCBI Taxonomy" id="575192"/>
    <lineage>
        <taxon>Bacteria</taxon>
        <taxon>Bacillati</taxon>
        <taxon>Actinomycetota</taxon>
        <taxon>Actinomycetes</taxon>
        <taxon>Streptosporangiales</taxon>
        <taxon>Streptosporangiaceae</taxon>
        <taxon>Planotetraspora</taxon>
    </lineage>
</organism>
<comment type="caution">
    <text evidence="1">The sequence shown here is derived from an EMBL/GenBank/DDBJ whole genome shotgun (WGS) entry which is preliminary data.</text>
</comment>
<dbReference type="AlphaFoldDB" id="A0A8J3XE60"/>
<sequence length="113" mass="12209">MRTIPIPVDVTKLQFVCVRAPRPRILNQDTGEIKTDKNGQTVYEIVLSVEDELGRIELVKVGTSGEPQVAAGQDVTPVSLVGYAWEISRGGDTRWGISYRAASIVPAGMNALA</sequence>
<name>A0A8J3XE60_9ACTN</name>
<keyword evidence="2" id="KW-1185">Reference proteome</keyword>
<proteinExistence type="predicted"/>
<protein>
    <recommendedName>
        <fullName evidence="3">Regulatory protein</fullName>
    </recommendedName>
</protein>
<accession>A0A8J3XE60</accession>
<evidence type="ECO:0000313" key="2">
    <source>
        <dbReference type="Proteomes" id="UP000622547"/>
    </source>
</evidence>
<evidence type="ECO:0008006" key="3">
    <source>
        <dbReference type="Google" id="ProtNLM"/>
    </source>
</evidence>
<dbReference type="EMBL" id="BOOP01000008">
    <property type="protein sequence ID" value="GII37071.1"/>
    <property type="molecule type" value="Genomic_DNA"/>
</dbReference>
<reference evidence="1 2" key="1">
    <citation type="submission" date="2021-01" db="EMBL/GenBank/DDBJ databases">
        <title>Whole genome shotgun sequence of Planotetraspora phitsanulokensis NBRC 104273.</title>
        <authorList>
            <person name="Komaki H."/>
            <person name="Tamura T."/>
        </authorList>
    </citation>
    <scope>NUCLEOTIDE SEQUENCE [LARGE SCALE GENOMIC DNA]</scope>
    <source>
        <strain evidence="1 2">NBRC 104273</strain>
    </source>
</reference>
<dbReference type="RefSeq" id="WP_204072784.1">
    <property type="nucleotide sequence ID" value="NZ_BAABHI010000037.1"/>
</dbReference>
<gene>
    <name evidence="1" type="ORF">Pph01_20740</name>
</gene>
<evidence type="ECO:0000313" key="1">
    <source>
        <dbReference type="EMBL" id="GII37071.1"/>
    </source>
</evidence>
<dbReference type="Proteomes" id="UP000622547">
    <property type="component" value="Unassembled WGS sequence"/>
</dbReference>